<dbReference type="SUPFAM" id="SSF69255">
    <property type="entry name" value="gp5 N-terminal domain-like"/>
    <property type="match status" value="1"/>
</dbReference>
<evidence type="ECO:0000313" key="2">
    <source>
        <dbReference type="Proteomes" id="UP000321787"/>
    </source>
</evidence>
<dbReference type="RefSeq" id="WP_146860424.1">
    <property type="nucleotide sequence ID" value="NZ_BJTZ01000001.1"/>
</dbReference>
<dbReference type="AlphaFoldDB" id="A0A510UFB9"/>
<evidence type="ECO:0000313" key="1">
    <source>
        <dbReference type="EMBL" id="GEK12001.1"/>
    </source>
</evidence>
<dbReference type="EMBL" id="BJTZ01000001">
    <property type="protein sequence ID" value="GEK12001.1"/>
    <property type="molecule type" value="Genomic_DNA"/>
</dbReference>
<gene>
    <name evidence="1" type="ORF">AFI02nite_00370</name>
</gene>
<name>A0A510UFB9_ALIFS</name>
<proteinExistence type="predicted"/>
<accession>A0A510UFB9</accession>
<comment type="caution">
    <text evidence="1">The sequence shown here is derived from an EMBL/GenBank/DDBJ whole genome shotgun (WGS) entry which is preliminary data.</text>
</comment>
<evidence type="ECO:0008006" key="3">
    <source>
        <dbReference type="Google" id="ProtNLM"/>
    </source>
</evidence>
<organism evidence="1 2">
    <name type="scientific">Aliivibrio fischeri</name>
    <name type="common">Vibrio fischeri</name>
    <dbReference type="NCBI Taxonomy" id="668"/>
    <lineage>
        <taxon>Bacteria</taxon>
        <taxon>Pseudomonadati</taxon>
        <taxon>Pseudomonadota</taxon>
        <taxon>Gammaproteobacteria</taxon>
        <taxon>Vibrionales</taxon>
        <taxon>Vibrionaceae</taxon>
        <taxon>Aliivibrio</taxon>
    </lineage>
</organism>
<dbReference type="Proteomes" id="UP000321787">
    <property type="component" value="Unassembled WGS sequence"/>
</dbReference>
<sequence>MKLEKRLYINNEEVKLAKHMVSLKLSLGGVAIFTIATEIALEKHQAVRFDIGYNNKIEPWFEGFIEKIQPAENGHQKITVKENSAILNFRLGLSLEHPSMREVINEIEVKTGLDFKLPEADYIDKVIPNFMSSGNGYQCLKAIGRAFGIPDLVWYQHTDQTVFIGAYQDCRFFNKPVKVPQDLSLRHNGDNVTFAPFPMLRPGAIINEKRISRLDLIGDEMTAYWQESTQSAKKREWLQQFPEFASGYHLPLFGQIVGVRDESTEGQVNDAYRPRFAVDVQLLDENLNQDKRVPVYRSILMPINMAGNEAGVMAYPTEGTLVEIAFAYGRNDHPIIRNVYGKDYALPELEAGEQLQQQRYEVSTRVNAAGDTKEQTDQTQTKEAFHQIDKADCYQGEFGNHHITVDEHSIEEIVGQKVIEALGAISLLAGDNVTLGSLGNMQLATAGELITTIGKLRSTVITLDDKYKVLENRIQEIGKDDIVVINGQQTITISKDQIIQAKNISMEGGMIKLNGGAGVITCESICPFTGKPHVDGSTTVFAGK</sequence>
<reference evidence="1 2" key="1">
    <citation type="submission" date="2019-07" db="EMBL/GenBank/DDBJ databases">
        <title>Whole genome shotgun sequence of Aliivibrio fischeri NBRC 101058.</title>
        <authorList>
            <person name="Hosoyama A."/>
            <person name="Uohara A."/>
            <person name="Ohji S."/>
            <person name="Ichikawa N."/>
        </authorList>
    </citation>
    <scope>NUCLEOTIDE SEQUENCE [LARGE SCALE GENOMIC DNA]</scope>
    <source>
        <strain evidence="1 2">NBRC 101058</strain>
    </source>
</reference>
<protein>
    <recommendedName>
        <fullName evidence="3">Gp5/Type VI secretion system Vgr protein OB-fold domain-containing protein</fullName>
    </recommendedName>
</protein>